<feature type="transmembrane region" description="Helical" evidence="8">
    <location>
        <begin position="134"/>
        <end position="151"/>
    </location>
</feature>
<dbReference type="Proteomes" id="UP001078443">
    <property type="component" value="Unassembled WGS sequence"/>
</dbReference>
<dbReference type="PRINTS" id="PR01434">
    <property type="entry name" value="NADHDHGNASE5"/>
</dbReference>
<feature type="transmembrane region" description="Helical" evidence="8">
    <location>
        <begin position="298"/>
        <end position="319"/>
    </location>
</feature>
<evidence type="ECO:0000256" key="3">
    <source>
        <dbReference type="ARBA" id="ARBA00022692"/>
    </source>
</evidence>
<organism evidence="10 11">
    <name type="scientific">Clostridium aestuarii</name>
    <dbReference type="NCBI Taxonomy" id="338193"/>
    <lineage>
        <taxon>Bacteria</taxon>
        <taxon>Bacillati</taxon>
        <taxon>Bacillota</taxon>
        <taxon>Clostridia</taxon>
        <taxon>Eubacteriales</taxon>
        <taxon>Clostridiaceae</taxon>
        <taxon>Clostridium</taxon>
    </lineage>
</organism>
<name>A0ABT4D1U0_9CLOT</name>
<evidence type="ECO:0000259" key="9">
    <source>
        <dbReference type="Pfam" id="PF00361"/>
    </source>
</evidence>
<comment type="caution">
    <text evidence="10">The sequence shown here is derived from an EMBL/GenBank/DDBJ whole genome shotgun (WGS) entry which is preliminary data.</text>
</comment>
<feature type="transmembrane region" description="Helical" evidence="8">
    <location>
        <begin position="506"/>
        <end position="526"/>
    </location>
</feature>
<dbReference type="PANTHER" id="PTHR42682:SF4">
    <property type="entry name" value="NADH-UBIQUINONE_PLASTOQUINONE"/>
    <property type="match status" value="1"/>
</dbReference>
<keyword evidence="11" id="KW-1185">Reference proteome</keyword>
<protein>
    <submittedName>
        <fullName evidence="10">Proton-conducting transporter membrane subunit</fullName>
    </submittedName>
</protein>
<evidence type="ECO:0000256" key="6">
    <source>
        <dbReference type="ARBA" id="ARBA00023136"/>
    </source>
</evidence>
<keyword evidence="4 8" id="KW-1133">Transmembrane helix</keyword>
<dbReference type="RefSeq" id="WP_268041542.1">
    <property type="nucleotide sequence ID" value="NZ_JAPQER010000006.1"/>
</dbReference>
<sequence length="671" mass="75234">MINPKNLLLFILVFPLIGAFIGFVLGIKNEKHRNIFNIIMTGIIFGIVTFLYKYVTVQTIQIWIPDIMGIGLHLKLDMFRYIFVWITAFIWFLTTIYSTQYLINYKNRNRYYLFFMLTLASTIGIFISENLLNLFTFFEIMSLASYVLIINDEDDYSQQAGQTYISMAVAGGLILLMGLFLLYDYTKTLEISELQVAVQGIGNIKYVISALIIAGFGVKAGMVPLHTWLPKAYPAAPTPATIILSAILAKTGIFGILITTEVIMGGDLIVSTVIIVLGFMNMFIGGLLAICQRNIKRILAYSSMSQIGYIIVGIGLAGMLKEHKAIAIYGTLYHVVNHAIFKGLLFMGAGVIYTVLHELSINKIGGFGRHKKILKVMMFIGLCSIIGMPGFNGFASKTLLHEALSEAHHIYGGIWFSIAEIVFTISSSFTVAYLLKIFFAVFVEKSNHNIKNEKVKITKRAILPMAILSLTTIYIGIKPDAFLHIFDGALKPFGEFHYIESNFYSVGHIKSSILIILLGVLVYIFAVRRYLRKGSGINWWYENPALNWLGLEKNIYVPVGKAIFYISSVILNVIDVGLVKIFESFNNALRELSRVEVDCQKSIVGKFTDVLAVIAKFDEKNYDEDVSENSSEEMRSIKDEVGQLSQMANSITYSIFTFGIVLVICLFVMIN</sequence>
<evidence type="ECO:0000256" key="1">
    <source>
        <dbReference type="ARBA" id="ARBA00004651"/>
    </source>
</evidence>
<keyword evidence="5" id="KW-0560">Oxidoreductase</keyword>
<keyword evidence="2" id="KW-1003">Cell membrane</keyword>
<evidence type="ECO:0000313" key="11">
    <source>
        <dbReference type="Proteomes" id="UP001078443"/>
    </source>
</evidence>
<feature type="domain" description="NADH:quinone oxidoreductase/Mrp antiporter transmembrane" evidence="9">
    <location>
        <begin position="128"/>
        <end position="415"/>
    </location>
</feature>
<feature type="transmembrane region" description="Helical" evidence="8">
    <location>
        <begin position="651"/>
        <end position="670"/>
    </location>
</feature>
<feature type="transmembrane region" description="Helical" evidence="8">
    <location>
        <begin position="376"/>
        <end position="394"/>
    </location>
</feature>
<accession>A0ABT4D1U0</accession>
<evidence type="ECO:0000256" key="8">
    <source>
        <dbReference type="SAM" id="Phobius"/>
    </source>
</evidence>
<evidence type="ECO:0000256" key="2">
    <source>
        <dbReference type="ARBA" id="ARBA00022475"/>
    </source>
</evidence>
<feature type="transmembrane region" description="Helical" evidence="8">
    <location>
        <begin position="111"/>
        <end position="128"/>
    </location>
</feature>
<evidence type="ECO:0000256" key="7">
    <source>
        <dbReference type="RuleBase" id="RU000320"/>
    </source>
</evidence>
<feature type="transmembrane region" description="Helical" evidence="8">
    <location>
        <begin position="78"/>
        <end position="99"/>
    </location>
</feature>
<dbReference type="InterPro" id="IPR052175">
    <property type="entry name" value="ComplexI-like_HydComp"/>
</dbReference>
<feature type="transmembrane region" description="Helical" evidence="8">
    <location>
        <begin position="269"/>
        <end position="291"/>
    </location>
</feature>
<gene>
    <name evidence="10" type="ORF">OW763_12800</name>
</gene>
<reference evidence="10" key="1">
    <citation type="submission" date="2022-12" db="EMBL/GenBank/DDBJ databases">
        <authorList>
            <person name="Wang J."/>
        </authorList>
    </citation>
    <scope>NUCLEOTIDE SEQUENCE</scope>
    <source>
        <strain evidence="10">HY-45-18</strain>
    </source>
</reference>
<dbReference type="PANTHER" id="PTHR42682">
    <property type="entry name" value="HYDROGENASE-4 COMPONENT F"/>
    <property type="match status" value="1"/>
</dbReference>
<evidence type="ECO:0000313" key="10">
    <source>
        <dbReference type="EMBL" id="MCY6485218.1"/>
    </source>
</evidence>
<comment type="subcellular location">
    <subcellularLocation>
        <location evidence="1">Cell membrane</location>
        <topology evidence="1">Multi-pass membrane protein</topology>
    </subcellularLocation>
    <subcellularLocation>
        <location evidence="7">Membrane</location>
        <topology evidence="7">Multi-pass membrane protein</topology>
    </subcellularLocation>
</comment>
<dbReference type="InterPro" id="IPR001750">
    <property type="entry name" value="ND/Mrp_TM"/>
</dbReference>
<feature type="transmembrane region" description="Helical" evidence="8">
    <location>
        <begin position="414"/>
        <end position="442"/>
    </location>
</feature>
<dbReference type="EMBL" id="JAPQER010000006">
    <property type="protein sequence ID" value="MCY6485218.1"/>
    <property type="molecule type" value="Genomic_DNA"/>
</dbReference>
<proteinExistence type="predicted"/>
<evidence type="ECO:0000256" key="5">
    <source>
        <dbReference type="ARBA" id="ARBA00023002"/>
    </source>
</evidence>
<feature type="transmembrane region" description="Helical" evidence="8">
    <location>
        <begin position="6"/>
        <end position="27"/>
    </location>
</feature>
<dbReference type="Pfam" id="PF00361">
    <property type="entry name" value="Proton_antipo_M"/>
    <property type="match status" value="1"/>
</dbReference>
<evidence type="ECO:0000256" key="4">
    <source>
        <dbReference type="ARBA" id="ARBA00022989"/>
    </source>
</evidence>
<feature type="transmembrane region" description="Helical" evidence="8">
    <location>
        <begin position="203"/>
        <end position="229"/>
    </location>
</feature>
<feature type="transmembrane region" description="Helical" evidence="8">
    <location>
        <begin position="241"/>
        <end position="263"/>
    </location>
</feature>
<feature type="transmembrane region" description="Helical" evidence="8">
    <location>
        <begin position="462"/>
        <end position="486"/>
    </location>
</feature>
<feature type="transmembrane region" description="Helical" evidence="8">
    <location>
        <begin position="34"/>
        <end position="55"/>
    </location>
</feature>
<feature type="transmembrane region" description="Helical" evidence="8">
    <location>
        <begin position="339"/>
        <end position="356"/>
    </location>
</feature>
<keyword evidence="6 8" id="KW-0472">Membrane</keyword>
<keyword evidence="3 7" id="KW-0812">Transmembrane</keyword>
<feature type="transmembrane region" description="Helical" evidence="8">
    <location>
        <begin position="163"/>
        <end position="183"/>
    </location>
</feature>